<gene>
    <name evidence="2" type="ORF">GCM10008906_27440</name>
</gene>
<accession>A0ABP3UVX8</accession>
<evidence type="ECO:0000256" key="1">
    <source>
        <dbReference type="SAM" id="Phobius"/>
    </source>
</evidence>
<dbReference type="Proteomes" id="UP001501510">
    <property type="component" value="Unassembled WGS sequence"/>
</dbReference>
<reference evidence="3" key="1">
    <citation type="journal article" date="2019" name="Int. J. Syst. Evol. Microbiol.">
        <title>The Global Catalogue of Microorganisms (GCM) 10K type strain sequencing project: providing services to taxonomists for standard genome sequencing and annotation.</title>
        <authorList>
            <consortium name="The Broad Institute Genomics Platform"/>
            <consortium name="The Broad Institute Genome Sequencing Center for Infectious Disease"/>
            <person name="Wu L."/>
            <person name="Ma J."/>
        </authorList>
    </citation>
    <scope>NUCLEOTIDE SEQUENCE [LARGE SCALE GENOMIC DNA]</scope>
    <source>
        <strain evidence="3">JCM 1407</strain>
    </source>
</reference>
<keyword evidence="1" id="KW-0472">Membrane</keyword>
<dbReference type="EMBL" id="BAAACG010000010">
    <property type="protein sequence ID" value="GAA0743540.1"/>
    <property type="molecule type" value="Genomic_DNA"/>
</dbReference>
<keyword evidence="3" id="KW-1185">Reference proteome</keyword>
<name>A0ABP3UVX8_9CLOT</name>
<comment type="caution">
    <text evidence="2">The sequence shown here is derived from an EMBL/GenBank/DDBJ whole genome shotgun (WGS) entry which is preliminary data.</text>
</comment>
<keyword evidence="1" id="KW-0812">Transmembrane</keyword>
<protein>
    <submittedName>
        <fullName evidence="2">Uncharacterized protein</fullName>
    </submittedName>
</protein>
<feature type="transmembrane region" description="Helical" evidence="1">
    <location>
        <begin position="23"/>
        <end position="43"/>
    </location>
</feature>
<evidence type="ECO:0000313" key="2">
    <source>
        <dbReference type="EMBL" id="GAA0743540.1"/>
    </source>
</evidence>
<proteinExistence type="predicted"/>
<evidence type="ECO:0000313" key="3">
    <source>
        <dbReference type="Proteomes" id="UP001501510"/>
    </source>
</evidence>
<sequence length="147" mass="17455">MNQMNFLPDFYVEMKAKKKSKKYILLNIILFLFITLILMNISINKDKILLYDNQIKKIKDEALKNKKTKSKNIIRKFNYICSSKEEGIELNEIYMKKDEIVIQGKCSNMSCYYKFIDCLEKGDKLVMKSIIPPKNEEENSNFKMILE</sequence>
<organism evidence="2 3">
    <name type="scientific">Clostridium oceanicum</name>
    <dbReference type="NCBI Taxonomy" id="1543"/>
    <lineage>
        <taxon>Bacteria</taxon>
        <taxon>Bacillati</taxon>
        <taxon>Bacillota</taxon>
        <taxon>Clostridia</taxon>
        <taxon>Eubacteriales</taxon>
        <taxon>Clostridiaceae</taxon>
        <taxon>Clostridium</taxon>
    </lineage>
</organism>
<keyword evidence="1" id="KW-1133">Transmembrane helix</keyword>